<feature type="chain" id="PRO_5024316212" description="Outer membrane protein beta-barrel domain-containing protein" evidence="1">
    <location>
        <begin position="20"/>
        <end position="176"/>
    </location>
</feature>
<reference evidence="2 3" key="1">
    <citation type="submission" date="2019-09" db="EMBL/GenBank/DDBJ databases">
        <title>Genome sequence and assembly of Taibaiella sp.</title>
        <authorList>
            <person name="Chhetri G."/>
        </authorList>
    </citation>
    <scope>NUCLEOTIDE SEQUENCE [LARGE SCALE GENOMIC DNA]</scope>
    <source>
        <strain evidence="2 3">KVB11</strain>
    </source>
</reference>
<feature type="signal peptide" evidence="1">
    <location>
        <begin position="1"/>
        <end position="19"/>
    </location>
</feature>
<evidence type="ECO:0000313" key="3">
    <source>
        <dbReference type="Proteomes" id="UP000323632"/>
    </source>
</evidence>
<dbReference type="AlphaFoldDB" id="A0A5M6CQ61"/>
<evidence type="ECO:0000313" key="2">
    <source>
        <dbReference type="EMBL" id="KAA5537411.1"/>
    </source>
</evidence>
<keyword evidence="3" id="KW-1185">Reference proteome</keyword>
<gene>
    <name evidence="2" type="ORF">F0919_06975</name>
</gene>
<keyword evidence="1" id="KW-0732">Signal</keyword>
<dbReference type="Proteomes" id="UP000323632">
    <property type="component" value="Unassembled WGS sequence"/>
</dbReference>
<evidence type="ECO:0000256" key="1">
    <source>
        <dbReference type="SAM" id="SignalP"/>
    </source>
</evidence>
<accession>A0A5M6CQ61</accession>
<name>A0A5M6CQ61_9BACT</name>
<protein>
    <recommendedName>
        <fullName evidence="4">Outer membrane protein beta-barrel domain-containing protein</fullName>
    </recommendedName>
</protein>
<sequence>MKKAILSLFALTTAWAVGAQGVSIKTKDDGRFLYGNSIHFEAGGHGLVYSLNYERNIINTRHFKTSMQVGLSLYPGALDLVSNVWIPYSINQLFSLNQHHIETGIGLVLTQSANGFAEGRGINKYFNTYYSAKIGYRYQKPNGRMTYKVLFTPLWEKIYNYTEFHPLGAFSIGYNF</sequence>
<organism evidence="2 3">
    <name type="scientific">Taibaiella lutea</name>
    <dbReference type="NCBI Taxonomy" id="2608001"/>
    <lineage>
        <taxon>Bacteria</taxon>
        <taxon>Pseudomonadati</taxon>
        <taxon>Bacteroidota</taxon>
        <taxon>Chitinophagia</taxon>
        <taxon>Chitinophagales</taxon>
        <taxon>Chitinophagaceae</taxon>
        <taxon>Taibaiella</taxon>
    </lineage>
</organism>
<comment type="caution">
    <text evidence="2">The sequence shown here is derived from an EMBL/GenBank/DDBJ whole genome shotgun (WGS) entry which is preliminary data.</text>
</comment>
<dbReference type="RefSeq" id="WP_150031987.1">
    <property type="nucleotide sequence ID" value="NZ_VWSH01000001.1"/>
</dbReference>
<proteinExistence type="predicted"/>
<dbReference type="EMBL" id="VWSH01000001">
    <property type="protein sequence ID" value="KAA5537411.1"/>
    <property type="molecule type" value="Genomic_DNA"/>
</dbReference>
<evidence type="ECO:0008006" key="4">
    <source>
        <dbReference type="Google" id="ProtNLM"/>
    </source>
</evidence>